<proteinExistence type="predicted"/>
<reference evidence="2" key="1">
    <citation type="submission" date="2018-02" db="EMBL/GenBank/DDBJ databases">
        <authorList>
            <person name="Hausmann B."/>
        </authorList>
    </citation>
    <scope>NUCLEOTIDE SEQUENCE [LARGE SCALE GENOMIC DNA]</scope>
    <source>
        <strain evidence="2">Peat soil MAG SbA1</strain>
    </source>
</reference>
<dbReference type="EMBL" id="OMOD01000122">
    <property type="protein sequence ID" value="SPF40230.1"/>
    <property type="molecule type" value="Genomic_DNA"/>
</dbReference>
<evidence type="ECO:0000313" key="2">
    <source>
        <dbReference type="Proteomes" id="UP000238701"/>
    </source>
</evidence>
<gene>
    <name evidence="1" type="ORF">SBA1_30081</name>
</gene>
<organism evidence="1 2">
    <name type="scientific">Candidatus Sulfotelmatobacter kueseliae</name>
    <dbReference type="NCBI Taxonomy" id="2042962"/>
    <lineage>
        <taxon>Bacteria</taxon>
        <taxon>Pseudomonadati</taxon>
        <taxon>Acidobacteriota</taxon>
        <taxon>Terriglobia</taxon>
        <taxon>Terriglobales</taxon>
        <taxon>Candidatus Korobacteraceae</taxon>
        <taxon>Candidatus Sulfotelmatobacter</taxon>
    </lineage>
</organism>
<evidence type="ECO:0000313" key="1">
    <source>
        <dbReference type="EMBL" id="SPF40230.1"/>
    </source>
</evidence>
<name>A0A2U3KL01_9BACT</name>
<dbReference type="AlphaFoldDB" id="A0A2U3KL01"/>
<dbReference type="Proteomes" id="UP000238701">
    <property type="component" value="Unassembled WGS sequence"/>
</dbReference>
<accession>A0A2U3KL01</accession>
<evidence type="ECO:0008006" key="3">
    <source>
        <dbReference type="Google" id="ProtNLM"/>
    </source>
</evidence>
<sequence>MKLEDAPTEKRLALKSPAPVPPVCPAAGIAQLKRSQPGMGDHRVILTWNASAPSGNPDSTGVGYCLYRSQKRKAARKNPTCSECEQINSTPVVGTACVDDLVQDGATYFYVATAISSSGQLSSSSNEITVAIPRGKQSAALPSTASPLFCRGQASSK</sequence>
<dbReference type="InterPro" id="IPR013783">
    <property type="entry name" value="Ig-like_fold"/>
</dbReference>
<dbReference type="Gene3D" id="2.60.40.10">
    <property type="entry name" value="Immunoglobulins"/>
    <property type="match status" value="1"/>
</dbReference>
<protein>
    <recommendedName>
        <fullName evidence="3">Fibronectin type-III domain-containing protein</fullName>
    </recommendedName>
</protein>